<dbReference type="Pfam" id="PF00784">
    <property type="entry name" value="MyTH4"/>
    <property type="match status" value="1"/>
</dbReference>
<evidence type="ECO:0000313" key="13">
    <source>
        <dbReference type="Proteomes" id="UP000663829"/>
    </source>
</evidence>
<evidence type="ECO:0000259" key="8">
    <source>
        <dbReference type="PROSITE" id="PS50002"/>
    </source>
</evidence>
<keyword evidence="13" id="KW-1185">Reference proteome</keyword>
<dbReference type="InterPro" id="IPR011993">
    <property type="entry name" value="PH-like_dom_sf"/>
</dbReference>
<dbReference type="Pfam" id="PF26570">
    <property type="entry name" value="MYO15"/>
    <property type="match status" value="1"/>
</dbReference>
<comment type="similarity">
    <text evidence="2">Belongs to the TRAFAC class myosin-kinesin ATPase superfamily. Myosin family.</text>
</comment>
<dbReference type="InterPro" id="IPR001452">
    <property type="entry name" value="SH3_domain"/>
</dbReference>
<evidence type="ECO:0000256" key="5">
    <source>
        <dbReference type="ARBA" id="ARBA00022737"/>
    </source>
</evidence>
<dbReference type="Proteomes" id="UP000681722">
    <property type="component" value="Unassembled WGS sequence"/>
</dbReference>
<dbReference type="SUPFAM" id="SSF50729">
    <property type="entry name" value="PH domain-like"/>
    <property type="match status" value="1"/>
</dbReference>
<gene>
    <name evidence="11" type="ORF">GPM918_LOCUS7271</name>
    <name evidence="12" type="ORF">SRO942_LOCUS7271</name>
</gene>
<dbReference type="InterPro" id="IPR000299">
    <property type="entry name" value="FERM_domain"/>
</dbReference>
<feature type="domain" description="SH3" evidence="8">
    <location>
        <begin position="735"/>
        <end position="798"/>
    </location>
</feature>
<dbReference type="OrthoDB" id="8182952at2759"/>
<evidence type="ECO:0000256" key="4">
    <source>
        <dbReference type="ARBA" id="ARBA00022490"/>
    </source>
</evidence>
<dbReference type="EMBL" id="CAJNOQ010001178">
    <property type="protein sequence ID" value="CAF0874399.1"/>
    <property type="molecule type" value="Genomic_DNA"/>
</dbReference>
<dbReference type="Gene3D" id="1.25.40.530">
    <property type="entry name" value="MyTH4 domain"/>
    <property type="match status" value="1"/>
</dbReference>
<dbReference type="InterPro" id="IPR051567">
    <property type="entry name" value="Unconventional_Myosin_ATPase"/>
</dbReference>
<dbReference type="InterPro" id="IPR036028">
    <property type="entry name" value="SH3-like_dom_sf"/>
</dbReference>
<dbReference type="PROSITE" id="PS50057">
    <property type="entry name" value="FERM_3"/>
    <property type="match status" value="1"/>
</dbReference>
<evidence type="ECO:0000313" key="12">
    <source>
        <dbReference type="EMBL" id="CAF3661465.1"/>
    </source>
</evidence>
<dbReference type="InterPro" id="IPR002404">
    <property type="entry name" value="IRS_PTB"/>
</dbReference>
<dbReference type="Pfam" id="PF07653">
    <property type="entry name" value="SH3_2"/>
    <property type="match status" value="1"/>
</dbReference>
<feature type="domain" description="MyTH4" evidence="10">
    <location>
        <begin position="902"/>
        <end position="1053"/>
    </location>
</feature>
<name>A0A813XZK0_9BILA</name>
<dbReference type="Pfam" id="PF02174">
    <property type="entry name" value="IRS"/>
    <property type="match status" value="1"/>
</dbReference>
<keyword evidence="6" id="KW-0009">Actin-binding</keyword>
<dbReference type="InterPro" id="IPR035963">
    <property type="entry name" value="FERM_2"/>
</dbReference>
<protein>
    <submittedName>
        <fullName evidence="11">Uncharacterized protein</fullName>
    </submittedName>
</protein>
<keyword evidence="4" id="KW-0963">Cytoplasm</keyword>
<dbReference type="InterPro" id="IPR019748">
    <property type="entry name" value="FERM_central"/>
</dbReference>
<evidence type="ECO:0000256" key="7">
    <source>
        <dbReference type="PROSITE-ProRule" id="PRU00192"/>
    </source>
</evidence>
<comment type="subcellular location">
    <subcellularLocation>
        <location evidence="1">Cytoplasm</location>
    </subcellularLocation>
</comment>
<dbReference type="Gene3D" id="2.30.29.30">
    <property type="entry name" value="Pleckstrin-homology domain (PH domain)/Phosphotyrosine-binding domain (PTB)"/>
    <property type="match status" value="1"/>
</dbReference>
<dbReference type="EMBL" id="CAJOBC010001178">
    <property type="protein sequence ID" value="CAF3661465.1"/>
    <property type="molecule type" value="Genomic_DNA"/>
</dbReference>
<proteinExistence type="inferred from homology"/>
<dbReference type="SUPFAM" id="SSF50044">
    <property type="entry name" value="SH3-domain"/>
    <property type="match status" value="1"/>
</dbReference>
<dbReference type="PANTHER" id="PTHR22692">
    <property type="entry name" value="MYOSIN VII, XV"/>
    <property type="match status" value="1"/>
</dbReference>
<dbReference type="SMART" id="SM00295">
    <property type="entry name" value="B41"/>
    <property type="match status" value="1"/>
</dbReference>
<sequence length="1380" mass="158752">MYRIETLTEASTISHDYFGCCRELQSGLFAEVGRLISYFEGINDLNKNIIQIISPSSSQIQNLNDDSADGGNSVCPSLTVSRQKHVERRKNRRNIKKDSITTTIITTSANFVSQANTITPVTIENNNSSNSKINKNSNDNGNCEQRTYSQNTSNIDHTTLYSSKSISNESKIYQHVAEVPTTINYNNDKPILTTIINEQHEELIPSNVFPGETNDSEHKSLIDNNLTIRYRTYSDIITCQTLRNTDSRISYHHSDPEISPVNRTLNQRLEHINTWSRCLNNERTTCLRVDNSSENRFYNHRKMNKRLRSPPSYIKELKAYLAHREASVTDVIHIRDMKKISNVLVWLAKQPTPVFQRDQSSRADCTSPFDVSVSPNRIVNALNSTSIEVNSEIIATPLSETVHLHTPDMLERNSILFSAHHSYTLLKNTPTSKTIESTWKIPLRPQQDKFIEKTFGIDNLVEQRQDDSSTEQNIIDNMMNAVQNEQSCSTHHINNPLCLNQQNCIIILNEHERQSSAQSNNKMVNKENDSIIINEILQYSESISNGENISNDPTKKYSRKPTSIHIMYDKVPWSLHIRKEVFSPCEILEQPLLIDLIFLQIVQDTFSSSCIRINNDERLSMKTLLATNGVMSIVDIDIIKKLSIKELIIEQAKQWSTYFYRLFPISMSKYNNNVKILGISHTDVRLIKRTKTSTIDTLHVIETFRLEDILHVSNIRIQTINIHLSGKQIKLHSTKIFYFVQAIRNHHIKSLQSNYLKFYTGDIIKILKFRPMPDGWLYGIINNREGHVPIDYVRFISQQEICNKHLEKTCSLTNSDGLKSSSFDSLSGSRTFSELITSTSMDINNISQLIPREASSGCTLPSTYSMMEYALQNFKIPHRRKGKKSSKNSECTWNDYSDLTKWSKTPIQSPLLRQTPNDISRTARQCFIAIMRFMGDHSMGRGQSEIDCIHYLLKNMYKHRNLVDEIYSQLLKQLTNNKSSKSNSLKRGWTLLSIITNYFIPNEQFRPYVLKYINDNITNSAKEVQTCLKHYNQTIKYGGRKNVPSQSEIDITSDVRASKRQTLLLPDGLPIIIHIQPSMIIGDCISQICDRLNVTNPLEQDEYSIYVISSEHTSRLLNPIEYIFDILNDRLKTHIGENHFIVKRLLWYFLPLNFDRELFVNFMYNQIIPDYLHGTMIIIQQHEFTDERVQEISLLAALHYHTSKKGALPSIEVKYLLPTTLLTLKTVRPQEWTNYIHQKLKIIESLTILEAKIKFLTILQTWPLFGTTFYTVQHIDHLSISSPCLIGISKNGLLFLDKDTHESLFSIPFNDVVSIRRHQNTVDIKYGSLAQPNLIQCQINKAQDMVALTGRYLSLIGQNRMPSEKKIDNKACNDPISTIL</sequence>
<dbReference type="SUPFAM" id="SSF47031">
    <property type="entry name" value="Second domain of FERM"/>
    <property type="match status" value="1"/>
</dbReference>
<dbReference type="GO" id="GO:0003779">
    <property type="term" value="F:actin binding"/>
    <property type="evidence" value="ECO:0007669"/>
    <property type="project" value="UniProtKB-KW"/>
</dbReference>
<evidence type="ECO:0000313" key="11">
    <source>
        <dbReference type="EMBL" id="CAF0874399.1"/>
    </source>
</evidence>
<evidence type="ECO:0000256" key="6">
    <source>
        <dbReference type="ARBA" id="ARBA00023203"/>
    </source>
</evidence>
<dbReference type="InterPro" id="IPR019749">
    <property type="entry name" value="Band_41_domain"/>
</dbReference>
<keyword evidence="3 7" id="KW-0728">SH3 domain</keyword>
<dbReference type="Pfam" id="PF00373">
    <property type="entry name" value="FERM_M"/>
    <property type="match status" value="1"/>
</dbReference>
<dbReference type="SMART" id="SM00139">
    <property type="entry name" value="MyTH4"/>
    <property type="match status" value="1"/>
</dbReference>
<dbReference type="PROSITE" id="PS51016">
    <property type="entry name" value="MYTH4"/>
    <property type="match status" value="1"/>
</dbReference>
<feature type="domain" description="FERM" evidence="9">
    <location>
        <begin position="1059"/>
        <end position="1360"/>
    </location>
</feature>
<dbReference type="GO" id="GO:0005856">
    <property type="term" value="C:cytoskeleton"/>
    <property type="evidence" value="ECO:0007669"/>
    <property type="project" value="InterPro"/>
</dbReference>
<dbReference type="InterPro" id="IPR000857">
    <property type="entry name" value="MyTH4_dom"/>
</dbReference>
<evidence type="ECO:0000259" key="9">
    <source>
        <dbReference type="PROSITE" id="PS50057"/>
    </source>
</evidence>
<reference evidence="11" key="1">
    <citation type="submission" date="2021-02" db="EMBL/GenBank/DDBJ databases">
        <authorList>
            <person name="Nowell W R."/>
        </authorList>
    </citation>
    <scope>NUCLEOTIDE SEQUENCE</scope>
</reference>
<dbReference type="GO" id="GO:0005737">
    <property type="term" value="C:cytoplasm"/>
    <property type="evidence" value="ECO:0007669"/>
    <property type="project" value="UniProtKB-SubCell"/>
</dbReference>
<dbReference type="PANTHER" id="PTHR22692:SF26">
    <property type="entry name" value="SH3 DOMAIN-CONTAINING PROTEIN"/>
    <property type="match status" value="1"/>
</dbReference>
<evidence type="ECO:0000256" key="1">
    <source>
        <dbReference type="ARBA" id="ARBA00004496"/>
    </source>
</evidence>
<evidence type="ECO:0000259" key="10">
    <source>
        <dbReference type="PROSITE" id="PS51016"/>
    </source>
</evidence>
<dbReference type="Gene3D" id="2.30.30.40">
    <property type="entry name" value="SH3 Domains"/>
    <property type="match status" value="1"/>
</dbReference>
<evidence type="ECO:0000256" key="3">
    <source>
        <dbReference type="ARBA" id="ARBA00022443"/>
    </source>
</evidence>
<dbReference type="CDD" id="cd14473">
    <property type="entry name" value="FERM_B-lobe"/>
    <property type="match status" value="1"/>
</dbReference>
<keyword evidence="5" id="KW-0677">Repeat</keyword>
<accession>A0A813XZK0</accession>
<comment type="caution">
    <text evidence="11">The sequence shown here is derived from an EMBL/GenBank/DDBJ whole genome shotgun (WGS) entry which is preliminary data.</text>
</comment>
<evidence type="ECO:0000256" key="2">
    <source>
        <dbReference type="ARBA" id="ARBA00008314"/>
    </source>
</evidence>
<dbReference type="PROSITE" id="PS50002">
    <property type="entry name" value="SH3"/>
    <property type="match status" value="1"/>
</dbReference>
<dbReference type="InterPro" id="IPR059004">
    <property type="entry name" value="MYO15"/>
</dbReference>
<organism evidence="11 13">
    <name type="scientific">Didymodactylos carnosus</name>
    <dbReference type="NCBI Taxonomy" id="1234261"/>
    <lineage>
        <taxon>Eukaryota</taxon>
        <taxon>Metazoa</taxon>
        <taxon>Spiralia</taxon>
        <taxon>Gnathifera</taxon>
        <taxon>Rotifera</taxon>
        <taxon>Eurotatoria</taxon>
        <taxon>Bdelloidea</taxon>
        <taxon>Philodinida</taxon>
        <taxon>Philodinidae</taxon>
        <taxon>Didymodactylos</taxon>
    </lineage>
</organism>
<dbReference type="InterPro" id="IPR038185">
    <property type="entry name" value="MyTH4_dom_sf"/>
</dbReference>
<dbReference type="SMART" id="SM00326">
    <property type="entry name" value="SH3"/>
    <property type="match status" value="1"/>
</dbReference>
<dbReference type="Proteomes" id="UP000663829">
    <property type="component" value="Unassembled WGS sequence"/>
</dbReference>